<gene>
    <name evidence="6" type="ORF">NUH88_15000</name>
</gene>
<organism evidence="6 7">
    <name type="scientific">Nisaea acidiphila</name>
    <dbReference type="NCBI Taxonomy" id="1862145"/>
    <lineage>
        <taxon>Bacteria</taxon>
        <taxon>Pseudomonadati</taxon>
        <taxon>Pseudomonadota</taxon>
        <taxon>Alphaproteobacteria</taxon>
        <taxon>Rhodospirillales</taxon>
        <taxon>Thalassobaculaceae</taxon>
        <taxon>Nisaea</taxon>
    </lineage>
</organism>
<dbReference type="Gene3D" id="1.10.10.10">
    <property type="entry name" value="Winged helix-like DNA-binding domain superfamily/Winged helix DNA-binding domain"/>
    <property type="match status" value="1"/>
</dbReference>
<evidence type="ECO:0000259" key="5">
    <source>
        <dbReference type="PROSITE" id="PS51755"/>
    </source>
</evidence>
<dbReference type="EMBL" id="CP102480">
    <property type="protein sequence ID" value="UUX48711.1"/>
    <property type="molecule type" value="Genomic_DNA"/>
</dbReference>
<dbReference type="AlphaFoldDB" id="A0A9J7ANE6"/>
<dbReference type="CDD" id="cd00383">
    <property type="entry name" value="trans_reg_C"/>
    <property type="match status" value="1"/>
</dbReference>
<feature type="domain" description="Response regulatory" evidence="4">
    <location>
        <begin position="2"/>
        <end position="116"/>
    </location>
</feature>
<dbReference type="Pfam" id="PF00486">
    <property type="entry name" value="Trans_reg_C"/>
    <property type="match status" value="1"/>
</dbReference>
<dbReference type="PROSITE" id="PS50110">
    <property type="entry name" value="RESPONSE_REGULATORY"/>
    <property type="match status" value="1"/>
</dbReference>
<dbReference type="GO" id="GO:0005829">
    <property type="term" value="C:cytosol"/>
    <property type="evidence" value="ECO:0007669"/>
    <property type="project" value="TreeGrafter"/>
</dbReference>
<dbReference type="GO" id="GO:0006355">
    <property type="term" value="P:regulation of DNA-templated transcription"/>
    <property type="evidence" value="ECO:0007669"/>
    <property type="project" value="InterPro"/>
</dbReference>
<dbReference type="GO" id="GO:0032993">
    <property type="term" value="C:protein-DNA complex"/>
    <property type="evidence" value="ECO:0007669"/>
    <property type="project" value="TreeGrafter"/>
</dbReference>
<evidence type="ECO:0000256" key="1">
    <source>
        <dbReference type="ARBA" id="ARBA00023125"/>
    </source>
</evidence>
<keyword evidence="2" id="KW-0597">Phosphoprotein</keyword>
<dbReference type="Gene3D" id="3.40.50.2300">
    <property type="match status" value="1"/>
</dbReference>
<feature type="modified residue" description="4-aspartylphosphate" evidence="2">
    <location>
        <position position="51"/>
    </location>
</feature>
<dbReference type="PANTHER" id="PTHR48111:SF36">
    <property type="entry name" value="TRANSCRIPTIONAL REGULATORY PROTEIN CUTR"/>
    <property type="match status" value="1"/>
</dbReference>
<dbReference type="Pfam" id="PF00072">
    <property type="entry name" value="Response_reg"/>
    <property type="match status" value="1"/>
</dbReference>
<dbReference type="InterPro" id="IPR039420">
    <property type="entry name" value="WalR-like"/>
</dbReference>
<protein>
    <submittedName>
        <fullName evidence="6">Response regulator</fullName>
    </submittedName>
</protein>
<reference evidence="6" key="1">
    <citation type="submission" date="2022-08" db="EMBL/GenBank/DDBJ databases">
        <title>Nisaea acidiphila sp. nov., isolated from a marine algal debris and emended description of the genus Nisaea Urios et al. 2008.</title>
        <authorList>
            <person name="Kwon K."/>
        </authorList>
    </citation>
    <scope>NUCLEOTIDE SEQUENCE</scope>
    <source>
        <strain evidence="6">MEBiC11861</strain>
    </source>
</reference>
<dbReference type="Gene3D" id="6.10.250.690">
    <property type="match status" value="1"/>
</dbReference>
<keyword evidence="1 3" id="KW-0238">DNA-binding</keyword>
<dbReference type="SMART" id="SM00448">
    <property type="entry name" value="REC"/>
    <property type="match status" value="1"/>
</dbReference>
<dbReference type="GO" id="GO:0000156">
    <property type="term" value="F:phosphorelay response regulator activity"/>
    <property type="evidence" value="ECO:0007669"/>
    <property type="project" value="TreeGrafter"/>
</dbReference>
<evidence type="ECO:0000313" key="7">
    <source>
        <dbReference type="Proteomes" id="UP001060336"/>
    </source>
</evidence>
<keyword evidence="7" id="KW-1185">Reference proteome</keyword>
<evidence type="ECO:0000313" key="6">
    <source>
        <dbReference type="EMBL" id="UUX48711.1"/>
    </source>
</evidence>
<dbReference type="InterPro" id="IPR016032">
    <property type="entry name" value="Sig_transdc_resp-reg_C-effctor"/>
</dbReference>
<dbReference type="InterPro" id="IPR036388">
    <property type="entry name" value="WH-like_DNA-bd_sf"/>
</dbReference>
<dbReference type="KEGG" id="naci:NUH88_15000"/>
<evidence type="ECO:0000256" key="2">
    <source>
        <dbReference type="PROSITE-ProRule" id="PRU00169"/>
    </source>
</evidence>
<evidence type="ECO:0000256" key="3">
    <source>
        <dbReference type="PROSITE-ProRule" id="PRU01091"/>
    </source>
</evidence>
<dbReference type="Proteomes" id="UP001060336">
    <property type="component" value="Chromosome"/>
</dbReference>
<dbReference type="PANTHER" id="PTHR48111">
    <property type="entry name" value="REGULATOR OF RPOS"/>
    <property type="match status" value="1"/>
</dbReference>
<dbReference type="PROSITE" id="PS51755">
    <property type="entry name" value="OMPR_PHOB"/>
    <property type="match status" value="1"/>
</dbReference>
<dbReference type="SMART" id="SM00862">
    <property type="entry name" value="Trans_reg_C"/>
    <property type="match status" value="1"/>
</dbReference>
<dbReference type="InterPro" id="IPR001789">
    <property type="entry name" value="Sig_transdc_resp-reg_receiver"/>
</dbReference>
<dbReference type="SUPFAM" id="SSF46894">
    <property type="entry name" value="C-terminal effector domain of the bipartite response regulators"/>
    <property type="match status" value="1"/>
</dbReference>
<evidence type="ECO:0000259" key="4">
    <source>
        <dbReference type="PROSITE" id="PS50110"/>
    </source>
</evidence>
<sequence>MRILLIEDEQHLGAAVQEHLRSESHAVDWAQTLADGDAAAAATDYELLLLDLNLPDGEGVSLLKSIRERGNDCPVLILTAQDQISDRIAGLNAGADDYLVKPFDLEELSARIQAVIRRYSGNLKPVTDIGDISIDLTAKLVWRSGEEITLTRREWAILDLLSWRPGAIVSKEKFEEALYEFGEEVESNAVEVHISRLRKKLGAEAIGTQRGVGYKLVI</sequence>
<accession>A0A9J7ANE6</accession>
<dbReference type="RefSeq" id="WP_257767213.1">
    <property type="nucleotide sequence ID" value="NZ_CP102480.1"/>
</dbReference>
<dbReference type="InterPro" id="IPR011006">
    <property type="entry name" value="CheY-like_superfamily"/>
</dbReference>
<feature type="DNA-binding region" description="OmpR/PhoB-type" evidence="3">
    <location>
        <begin position="124"/>
        <end position="218"/>
    </location>
</feature>
<dbReference type="GO" id="GO:0000976">
    <property type="term" value="F:transcription cis-regulatory region binding"/>
    <property type="evidence" value="ECO:0007669"/>
    <property type="project" value="TreeGrafter"/>
</dbReference>
<feature type="domain" description="OmpR/PhoB-type" evidence="5">
    <location>
        <begin position="124"/>
        <end position="218"/>
    </location>
</feature>
<proteinExistence type="predicted"/>
<name>A0A9J7ANE6_9PROT</name>
<dbReference type="SUPFAM" id="SSF52172">
    <property type="entry name" value="CheY-like"/>
    <property type="match status" value="1"/>
</dbReference>
<dbReference type="InterPro" id="IPR001867">
    <property type="entry name" value="OmpR/PhoB-type_DNA-bd"/>
</dbReference>